<accession>A0A0F7STW2</accession>
<evidence type="ECO:0000259" key="3">
    <source>
        <dbReference type="SMART" id="SM00829"/>
    </source>
</evidence>
<reference evidence="4" key="1">
    <citation type="submission" date="2014-08" db="EMBL/GenBank/DDBJ databases">
        <authorList>
            <person name="Sharma Rahul"/>
            <person name="Thines Marco"/>
        </authorList>
    </citation>
    <scope>NUCLEOTIDE SEQUENCE</scope>
</reference>
<dbReference type="Gene3D" id="3.90.180.10">
    <property type="entry name" value="Medium-chain alcohol dehydrogenases, catalytic domain"/>
    <property type="match status" value="1"/>
</dbReference>
<dbReference type="InterPro" id="IPR013149">
    <property type="entry name" value="ADH-like_C"/>
</dbReference>
<dbReference type="Gene3D" id="3.40.50.720">
    <property type="entry name" value="NAD(P)-binding Rossmann-like Domain"/>
    <property type="match status" value="1"/>
</dbReference>
<dbReference type="InterPro" id="IPR014189">
    <property type="entry name" value="Quinone_OxRdtase_PIG3"/>
</dbReference>
<evidence type="ECO:0000256" key="1">
    <source>
        <dbReference type="ARBA" id="ARBA00022857"/>
    </source>
</evidence>
<dbReference type="PANTHER" id="PTHR48106:SF18">
    <property type="entry name" value="QUINONE OXIDOREDUCTASE PIG3"/>
    <property type="match status" value="1"/>
</dbReference>
<dbReference type="Pfam" id="PF00107">
    <property type="entry name" value="ADH_zinc_N"/>
    <property type="match status" value="1"/>
</dbReference>
<dbReference type="EMBL" id="LN483166">
    <property type="protein sequence ID" value="CED84926.1"/>
    <property type="molecule type" value="Genomic_DNA"/>
</dbReference>
<dbReference type="InterPro" id="IPR036291">
    <property type="entry name" value="NAD(P)-bd_dom_sf"/>
</dbReference>
<dbReference type="InterPro" id="IPR020843">
    <property type="entry name" value="ER"/>
</dbReference>
<keyword evidence="1" id="KW-0521">NADP</keyword>
<dbReference type="SUPFAM" id="SSF50129">
    <property type="entry name" value="GroES-like"/>
    <property type="match status" value="1"/>
</dbReference>
<dbReference type="GO" id="GO:0070402">
    <property type="term" value="F:NADPH binding"/>
    <property type="evidence" value="ECO:0007669"/>
    <property type="project" value="TreeGrafter"/>
</dbReference>
<keyword evidence="2" id="KW-0560">Oxidoreductase</keyword>
<dbReference type="InterPro" id="IPR011032">
    <property type="entry name" value="GroES-like_sf"/>
</dbReference>
<dbReference type="NCBIfam" id="TIGR02824">
    <property type="entry name" value="quinone_pig3"/>
    <property type="match status" value="1"/>
</dbReference>
<dbReference type="Pfam" id="PF08240">
    <property type="entry name" value="ADH_N"/>
    <property type="match status" value="1"/>
</dbReference>
<dbReference type="GO" id="GO:0016651">
    <property type="term" value="F:oxidoreductase activity, acting on NAD(P)H"/>
    <property type="evidence" value="ECO:0007669"/>
    <property type="project" value="TreeGrafter"/>
</dbReference>
<dbReference type="PANTHER" id="PTHR48106">
    <property type="entry name" value="QUINONE OXIDOREDUCTASE PIG3-RELATED"/>
    <property type="match status" value="1"/>
</dbReference>
<sequence>MSRFLVPMQLISSRLKAVPGTRSVSSLLRSSHHSRCSYRAYSSDVDLNKTSTLPNSTSEKEPQYVIPKTMRAIQIKGDKGPASAMYIGTADMPEIKLDHVLVKIKAIGVNRMDTLQRTGNYPVPPDASPIMGVEFSGEIVSSRSSSWKPGQQVFGLAYGGAYAEYIAVSGGTLIEKPDYMSHVKAAGVMETYLTAYDALKKTGKFERGQSVLIHTGAGAVGIAANQLAKSLGAHEVFTTAGSEEKLQALSEMKSAPDHRINYRTEQFDEIILRQTKNTGVNLVIDFVGKDFFEKNINSLAKEGRMICLGFLSGSKATLSLAKLLFKKLSIHGTTLRSRPKDYMNALVASFKDTCLDKFATGDLDVVVHKELDWNKVQEAHEILENNQNIGKVVLTIPESTEEAVKTPAE</sequence>
<dbReference type="SUPFAM" id="SSF51735">
    <property type="entry name" value="NAD(P)-binding Rossmann-fold domains"/>
    <property type="match status" value="1"/>
</dbReference>
<organism evidence="4">
    <name type="scientific">Phaffia rhodozyma</name>
    <name type="common">Yeast</name>
    <name type="synonym">Xanthophyllomyces dendrorhous</name>
    <dbReference type="NCBI Taxonomy" id="264483"/>
    <lineage>
        <taxon>Eukaryota</taxon>
        <taxon>Fungi</taxon>
        <taxon>Dikarya</taxon>
        <taxon>Basidiomycota</taxon>
        <taxon>Agaricomycotina</taxon>
        <taxon>Tremellomycetes</taxon>
        <taxon>Cystofilobasidiales</taxon>
        <taxon>Mrakiaceae</taxon>
        <taxon>Phaffia</taxon>
    </lineage>
</organism>
<dbReference type="SMART" id="SM00829">
    <property type="entry name" value="PKS_ER"/>
    <property type="match status" value="1"/>
</dbReference>
<feature type="domain" description="Enoyl reductase (ER)" evidence="3">
    <location>
        <begin position="80"/>
        <end position="394"/>
    </location>
</feature>
<dbReference type="CDD" id="cd05276">
    <property type="entry name" value="p53_inducible_oxidoreductase"/>
    <property type="match status" value="1"/>
</dbReference>
<dbReference type="InterPro" id="IPR013154">
    <property type="entry name" value="ADH-like_N"/>
</dbReference>
<proteinExistence type="predicted"/>
<evidence type="ECO:0000313" key="4">
    <source>
        <dbReference type="EMBL" id="CED84926.1"/>
    </source>
</evidence>
<protein>
    <submittedName>
        <fullName evidence="4">Quinone oxidoreductase</fullName>
    </submittedName>
</protein>
<name>A0A0F7STW2_PHARH</name>
<evidence type="ECO:0000256" key="2">
    <source>
        <dbReference type="ARBA" id="ARBA00023002"/>
    </source>
</evidence>
<dbReference type="AlphaFoldDB" id="A0A0F7STW2"/>